<sequence>MGELFNNPRIPFLELRFGDLGIPLQLIDHVRPSTGQQAMLEEAIYTETALGGGNLLEVTLFDPDYDRVEDLLIQHMSKIKFRFGWRSIPGRQSLEHTGFLWHLRTEILPMQGARVRVKLQDRGFNNLLQQGVTKAFTEKTISAMVAELADLNGIKDKVITPTAGNFTRRMSNTNPYKFITNDLLPMARTLGGRSNFQFFFIGPRLIFSPPDPNIQVRRQYLYGRDRFTDIISFIPDFGNAYATLLGGGNIKVRGFDPITKQGTESVQTDAENLIEPKLASKAVDVRPTQGDSTLARLLLPKKQHINRVYHVPFNTQKEVEDWAKYKRARAEQMRFTADAEVIGDPNLHPNDYIQILVVKTADIRALNFDRDLHRGVSGTYRVQAVTHTINAGGYT</sequence>
<organism evidence="1">
    <name type="scientific">marine sediment metagenome</name>
    <dbReference type="NCBI Taxonomy" id="412755"/>
    <lineage>
        <taxon>unclassified sequences</taxon>
        <taxon>metagenomes</taxon>
        <taxon>ecological metagenomes</taxon>
    </lineage>
</organism>
<gene>
    <name evidence="1" type="ORF">LCGC14_2752540</name>
</gene>
<feature type="non-terminal residue" evidence="1">
    <location>
        <position position="395"/>
    </location>
</feature>
<proteinExistence type="predicted"/>
<protein>
    <submittedName>
        <fullName evidence="1">Uncharacterized protein</fullName>
    </submittedName>
</protein>
<comment type="caution">
    <text evidence="1">The sequence shown here is derived from an EMBL/GenBank/DDBJ whole genome shotgun (WGS) entry which is preliminary data.</text>
</comment>
<accession>A0A0F9B9Y7</accession>
<evidence type="ECO:0000313" key="1">
    <source>
        <dbReference type="EMBL" id="KKK87509.1"/>
    </source>
</evidence>
<dbReference type="EMBL" id="LAZR01050369">
    <property type="protein sequence ID" value="KKK87509.1"/>
    <property type="molecule type" value="Genomic_DNA"/>
</dbReference>
<name>A0A0F9B9Y7_9ZZZZ</name>
<reference evidence="1" key="1">
    <citation type="journal article" date="2015" name="Nature">
        <title>Complex archaea that bridge the gap between prokaryotes and eukaryotes.</title>
        <authorList>
            <person name="Spang A."/>
            <person name="Saw J.H."/>
            <person name="Jorgensen S.L."/>
            <person name="Zaremba-Niedzwiedzka K."/>
            <person name="Martijn J."/>
            <person name="Lind A.E."/>
            <person name="van Eijk R."/>
            <person name="Schleper C."/>
            <person name="Guy L."/>
            <person name="Ettema T.J."/>
        </authorList>
    </citation>
    <scope>NUCLEOTIDE SEQUENCE</scope>
</reference>
<dbReference type="AlphaFoldDB" id="A0A0F9B9Y7"/>